<comment type="caution">
    <text evidence="2">The sequence shown here is derived from an EMBL/GenBank/DDBJ whole genome shotgun (WGS) entry which is preliminary data.</text>
</comment>
<dbReference type="Proteomes" id="UP000503820">
    <property type="component" value="Unassembled WGS sequence"/>
</dbReference>
<evidence type="ECO:0000313" key="2">
    <source>
        <dbReference type="EMBL" id="GFM38454.1"/>
    </source>
</evidence>
<reference evidence="2 3" key="1">
    <citation type="submission" date="2020-05" db="EMBL/GenBank/DDBJ databases">
        <title>Draft genome sequence of Desulfovibrio psychrotolerans JS1T.</title>
        <authorList>
            <person name="Ueno A."/>
            <person name="Tamazawa S."/>
            <person name="Tamamura S."/>
            <person name="Murakami T."/>
            <person name="Kiyama T."/>
            <person name="Inomata H."/>
            <person name="Amano Y."/>
            <person name="Miyakawa K."/>
            <person name="Tamaki H."/>
            <person name="Naganuma T."/>
            <person name="Kaneko K."/>
        </authorList>
    </citation>
    <scope>NUCLEOTIDE SEQUENCE [LARGE SCALE GENOMIC DNA]</scope>
    <source>
        <strain evidence="2 3">JS1</strain>
    </source>
</reference>
<keyword evidence="3" id="KW-1185">Reference proteome</keyword>
<proteinExistence type="predicted"/>
<dbReference type="Gene3D" id="1.10.10.1320">
    <property type="entry name" value="Anti-sigma factor, zinc-finger domain"/>
    <property type="match status" value="1"/>
</dbReference>
<dbReference type="InterPro" id="IPR041916">
    <property type="entry name" value="Anti_sigma_zinc_sf"/>
</dbReference>
<name>A0A7J0BZT0_9BACT</name>
<organism evidence="2 3">
    <name type="scientific">Desulfovibrio psychrotolerans</name>
    <dbReference type="NCBI Taxonomy" id="415242"/>
    <lineage>
        <taxon>Bacteria</taxon>
        <taxon>Pseudomonadati</taxon>
        <taxon>Thermodesulfobacteriota</taxon>
        <taxon>Desulfovibrionia</taxon>
        <taxon>Desulfovibrionales</taxon>
        <taxon>Desulfovibrionaceae</taxon>
        <taxon>Desulfovibrio</taxon>
    </lineage>
</organism>
<dbReference type="InterPro" id="IPR027383">
    <property type="entry name" value="Znf_put"/>
</dbReference>
<evidence type="ECO:0000259" key="1">
    <source>
        <dbReference type="Pfam" id="PF13490"/>
    </source>
</evidence>
<dbReference type="EMBL" id="BLVP01000036">
    <property type="protein sequence ID" value="GFM38454.1"/>
    <property type="molecule type" value="Genomic_DNA"/>
</dbReference>
<dbReference type="Pfam" id="PF13490">
    <property type="entry name" value="zf-HC2"/>
    <property type="match status" value="1"/>
</dbReference>
<accession>A0A7J0BZT0</accession>
<dbReference type="RefSeq" id="WP_174411059.1">
    <property type="nucleotide sequence ID" value="NZ_BLVP01000036.1"/>
</dbReference>
<evidence type="ECO:0000313" key="3">
    <source>
        <dbReference type="Proteomes" id="UP000503820"/>
    </source>
</evidence>
<gene>
    <name evidence="2" type="ORF">DSM19430T_31380</name>
</gene>
<feature type="domain" description="Putative zinc-finger" evidence="1">
    <location>
        <begin position="36"/>
        <end position="63"/>
    </location>
</feature>
<protein>
    <recommendedName>
        <fullName evidence="1">Putative zinc-finger domain-containing protein</fullName>
    </recommendedName>
</protein>
<sequence>MKNRESLSDAGVFLWGGSMDEGLSRTSTFCPGYNDMSGYLDKMLSPRFRKNFEEHMASCRECRSDVLELRMCIKELFCCE</sequence>
<dbReference type="AlphaFoldDB" id="A0A7J0BZT0"/>